<dbReference type="GO" id="GO:0070813">
    <property type="term" value="P:hydrogen sulfide metabolic process"/>
    <property type="evidence" value="ECO:0007669"/>
    <property type="project" value="TreeGrafter"/>
</dbReference>
<evidence type="ECO:0000313" key="3">
    <source>
        <dbReference type="EMBL" id="BBB92829.1"/>
    </source>
</evidence>
<reference evidence="3 4" key="1">
    <citation type="journal article" date="2018" name="Int. J. Syst. Evol. Microbiol.">
        <title>Methylomusa anaerophila gen. nov., sp. nov., an anaerobic methanol-utilizing bacterium isolated from a microbial fuel cell.</title>
        <authorList>
            <person name="Amano N."/>
            <person name="Yamamuro A."/>
            <person name="Miyahara M."/>
            <person name="Kouzuma A."/>
            <person name="Abe T."/>
            <person name="Watanabe K."/>
        </authorList>
    </citation>
    <scope>NUCLEOTIDE SEQUENCE [LARGE SCALE GENOMIC DNA]</scope>
    <source>
        <strain evidence="3 4">MMFC1</strain>
    </source>
</reference>
<evidence type="ECO:0000256" key="1">
    <source>
        <dbReference type="ARBA" id="ARBA00022723"/>
    </source>
</evidence>
<accession>A0A348AP31</accession>
<dbReference type="SMART" id="SM00849">
    <property type="entry name" value="Lactamase_B"/>
    <property type="match status" value="1"/>
</dbReference>
<dbReference type="InterPro" id="IPR036873">
    <property type="entry name" value="Rhodanese-like_dom_sf"/>
</dbReference>
<dbReference type="InterPro" id="IPR036866">
    <property type="entry name" value="RibonucZ/Hydroxyglut_hydro"/>
</dbReference>
<dbReference type="Gene3D" id="3.60.15.10">
    <property type="entry name" value="Ribonuclease Z/Hydroxyacylglutathione hydrolase-like"/>
    <property type="match status" value="1"/>
</dbReference>
<dbReference type="Gene3D" id="3.40.250.10">
    <property type="entry name" value="Rhodanese-like domain"/>
    <property type="match status" value="1"/>
</dbReference>
<protein>
    <submittedName>
        <fullName evidence="3">Beta-lactamase hydrolase-like protein</fullName>
        <ecNumber evidence="3">3.-.-.-</ecNumber>
    </submittedName>
</protein>
<keyword evidence="4" id="KW-1185">Reference proteome</keyword>
<dbReference type="GO" id="GO:0050313">
    <property type="term" value="F:sulfur dioxygenase activity"/>
    <property type="evidence" value="ECO:0007669"/>
    <property type="project" value="InterPro"/>
</dbReference>
<name>A0A348AP31_9FIRM</name>
<dbReference type="CDD" id="cd07724">
    <property type="entry name" value="POD-like_MBL-fold"/>
    <property type="match status" value="1"/>
</dbReference>
<evidence type="ECO:0000313" key="4">
    <source>
        <dbReference type="Proteomes" id="UP000276437"/>
    </source>
</evidence>
<dbReference type="InterPro" id="IPR001279">
    <property type="entry name" value="Metallo-B-lactamas"/>
</dbReference>
<dbReference type="CDD" id="cd00158">
    <property type="entry name" value="RHOD"/>
    <property type="match status" value="1"/>
</dbReference>
<dbReference type="InterPro" id="IPR044528">
    <property type="entry name" value="POD-like_MBL-fold"/>
</dbReference>
<dbReference type="PANTHER" id="PTHR43084">
    <property type="entry name" value="PERSULFIDE DIOXYGENASE ETHE1"/>
    <property type="match status" value="1"/>
</dbReference>
<gene>
    <name evidence="3" type="primary">blh</name>
    <name evidence="3" type="ORF">MAMMFC1_03537</name>
</gene>
<dbReference type="SUPFAM" id="SSF52821">
    <property type="entry name" value="Rhodanese/Cell cycle control phosphatase"/>
    <property type="match status" value="1"/>
</dbReference>
<proteinExistence type="predicted"/>
<dbReference type="PROSITE" id="PS50206">
    <property type="entry name" value="RHODANESE_3"/>
    <property type="match status" value="1"/>
</dbReference>
<dbReference type="EMBL" id="AP018449">
    <property type="protein sequence ID" value="BBB92829.1"/>
    <property type="molecule type" value="Genomic_DNA"/>
</dbReference>
<dbReference type="SMART" id="SM00450">
    <property type="entry name" value="RHOD"/>
    <property type="match status" value="1"/>
</dbReference>
<evidence type="ECO:0000259" key="2">
    <source>
        <dbReference type="PROSITE" id="PS50206"/>
    </source>
</evidence>
<dbReference type="KEGG" id="mana:MAMMFC1_03537"/>
<organism evidence="3 4">
    <name type="scientific">Methylomusa anaerophila</name>
    <dbReference type="NCBI Taxonomy" id="1930071"/>
    <lineage>
        <taxon>Bacteria</taxon>
        <taxon>Bacillati</taxon>
        <taxon>Bacillota</taxon>
        <taxon>Negativicutes</taxon>
        <taxon>Selenomonadales</taxon>
        <taxon>Sporomusaceae</taxon>
        <taxon>Methylomusa</taxon>
    </lineage>
</organism>
<dbReference type="Pfam" id="PF00753">
    <property type="entry name" value="Lactamase_B"/>
    <property type="match status" value="1"/>
</dbReference>
<dbReference type="GO" id="GO:0006749">
    <property type="term" value="P:glutathione metabolic process"/>
    <property type="evidence" value="ECO:0007669"/>
    <property type="project" value="InterPro"/>
</dbReference>
<dbReference type="Pfam" id="PF00581">
    <property type="entry name" value="Rhodanese"/>
    <property type="match status" value="1"/>
</dbReference>
<feature type="domain" description="Rhodanese" evidence="2">
    <location>
        <begin position="268"/>
        <end position="355"/>
    </location>
</feature>
<dbReference type="InterPro" id="IPR051682">
    <property type="entry name" value="Mito_Persulfide_Diox"/>
</dbReference>
<keyword evidence="3" id="KW-0378">Hydrolase</keyword>
<dbReference type="AlphaFoldDB" id="A0A348AP31"/>
<dbReference type="GO" id="GO:0046872">
    <property type="term" value="F:metal ion binding"/>
    <property type="evidence" value="ECO:0007669"/>
    <property type="project" value="UniProtKB-KW"/>
</dbReference>
<sequence length="359" mass="40486">MIFQQLSPHYCRTYMVGDEKTGEVALIDPVLDHVNDYLTEIEKSKLKLIYVIDTHTHADHISGCPALRDRTDCQYIMHQNALAGCVSRRVNEADSIQIGQITMQAIFTPGHTQDSICLLLADRIMTGDTLFLDDGGAGRDDLPGGDAATHWQSLQKLANLPDHLVVYPAHEYRNRQSSTLREQKLRNPHFQHRTREEFVSYLNRLKLGPAEWMKDVLEVNATYARDPQNVWIPMDLPACEVQGAWDKGVNDQQVVCISAEKLYKWLNSSDVPILLDVRELSELTGPLGYIQGIVHIPLGELAGKLNQLRPYQQKDIVVICRSGHRATTGAQILQQAGFEKIQVLQGGMIAWLDMRKAKN</sequence>
<keyword evidence="1" id="KW-0479">Metal-binding</keyword>
<dbReference type="PANTHER" id="PTHR43084:SF1">
    <property type="entry name" value="PERSULFIDE DIOXYGENASE ETHE1, MITOCHONDRIAL"/>
    <property type="match status" value="1"/>
</dbReference>
<dbReference type="SUPFAM" id="SSF56281">
    <property type="entry name" value="Metallo-hydrolase/oxidoreductase"/>
    <property type="match status" value="1"/>
</dbReference>
<dbReference type="Proteomes" id="UP000276437">
    <property type="component" value="Chromosome"/>
</dbReference>
<dbReference type="InterPro" id="IPR001763">
    <property type="entry name" value="Rhodanese-like_dom"/>
</dbReference>
<dbReference type="GO" id="GO:0016787">
    <property type="term" value="F:hydrolase activity"/>
    <property type="evidence" value="ECO:0007669"/>
    <property type="project" value="UniProtKB-KW"/>
</dbReference>
<dbReference type="EC" id="3.-.-.-" evidence="3"/>